<feature type="transmembrane region" description="Helical" evidence="1">
    <location>
        <begin position="6"/>
        <end position="25"/>
    </location>
</feature>
<gene>
    <name evidence="2" type="ORF">SAMN05216562_1811</name>
</gene>
<dbReference type="RefSeq" id="WP_091387431.1">
    <property type="nucleotide sequence ID" value="NZ_FNQO01000002.1"/>
</dbReference>
<evidence type="ECO:0000313" key="3">
    <source>
        <dbReference type="Proteomes" id="UP000198658"/>
    </source>
</evidence>
<keyword evidence="3" id="KW-1185">Reference proteome</keyword>
<proteinExistence type="predicted"/>
<keyword evidence="1" id="KW-1133">Transmembrane helix</keyword>
<dbReference type="Proteomes" id="UP000198658">
    <property type="component" value="Unassembled WGS sequence"/>
</dbReference>
<dbReference type="STRING" id="658218.SAMN05216562_1811"/>
<dbReference type="EMBL" id="FNQO01000002">
    <property type="protein sequence ID" value="SEA11771.1"/>
    <property type="molecule type" value="Genomic_DNA"/>
</dbReference>
<organism evidence="2 3">
    <name type="scientific">Microbulbifer marinus</name>
    <dbReference type="NCBI Taxonomy" id="658218"/>
    <lineage>
        <taxon>Bacteria</taxon>
        <taxon>Pseudomonadati</taxon>
        <taxon>Pseudomonadota</taxon>
        <taxon>Gammaproteobacteria</taxon>
        <taxon>Cellvibrionales</taxon>
        <taxon>Microbulbiferaceae</taxon>
        <taxon>Microbulbifer</taxon>
    </lineage>
</organism>
<dbReference type="AlphaFoldDB" id="A0A1H3YKK8"/>
<evidence type="ECO:0000313" key="2">
    <source>
        <dbReference type="EMBL" id="SEA11771.1"/>
    </source>
</evidence>
<accession>A0A1H3YKK8</accession>
<keyword evidence="1" id="KW-0812">Transmembrane</keyword>
<protein>
    <submittedName>
        <fullName evidence="2">Uncharacterized protein</fullName>
    </submittedName>
</protein>
<dbReference type="OrthoDB" id="9841208at2"/>
<reference evidence="3" key="1">
    <citation type="submission" date="2016-10" db="EMBL/GenBank/DDBJ databases">
        <authorList>
            <person name="Varghese N."/>
            <person name="Submissions S."/>
        </authorList>
    </citation>
    <scope>NUCLEOTIDE SEQUENCE [LARGE SCALE GENOMIC DNA]</scope>
    <source>
        <strain evidence="3">CGMCC 1.10657</strain>
    </source>
</reference>
<name>A0A1H3YKK8_9GAMM</name>
<sequence>MKKILYLSLNIVALLGIFIFVDNWYSEKIEMTTEICRVQSRDLLDEVVESGVRPAFSAINNLELLHSSGEARLIRAFDFQIDAAVAQVPSYKNLDISESKQESLNTLLYRAKKLRMDYPSTAVDSEYFLEADKVLSEVELEEVKPKSKESIRKRLEKLREEVKDRKAQAL</sequence>
<evidence type="ECO:0000256" key="1">
    <source>
        <dbReference type="SAM" id="Phobius"/>
    </source>
</evidence>
<keyword evidence="1" id="KW-0472">Membrane</keyword>